<feature type="chain" id="PRO_5020195782" description="Secreted protein" evidence="1">
    <location>
        <begin position="32"/>
        <end position="137"/>
    </location>
</feature>
<evidence type="ECO:0008006" key="4">
    <source>
        <dbReference type="Google" id="ProtNLM"/>
    </source>
</evidence>
<comment type="caution">
    <text evidence="2">The sequence shown here is derived from an EMBL/GenBank/DDBJ whole genome shotgun (WGS) entry which is preliminary data.</text>
</comment>
<reference evidence="2 3" key="1">
    <citation type="journal article" date="2020" name="Int. J. Syst. Evol. Microbiol.">
        <title>Reclassification of Streptomyces castelarensis and Streptomyces sporoclivatus as later heterotypic synonyms of Streptomyces antimycoticus.</title>
        <authorList>
            <person name="Komaki H."/>
            <person name="Tamura T."/>
        </authorList>
    </citation>
    <scope>NUCLEOTIDE SEQUENCE [LARGE SCALE GENOMIC DNA]</scope>
    <source>
        <strain evidence="2 3">NBRC 12839</strain>
    </source>
</reference>
<keyword evidence="1" id="KW-0732">Signal</keyword>
<sequence>MIRISRRTVGTALVSMLTVAGVVLAQGPAVAAPEEVSVYTTDDNPGGMSNWNGDKSSSSSAEVWNACDHDTDGYRAVTFITYSGTRWEIQDADGDNGNCAITDDVNFPEGVTVTVTACLRNGANGTPKFCASKQGHA</sequence>
<name>A0A4D4KQ98_9ACTN</name>
<evidence type="ECO:0000256" key="1">
    <source>
        <dbReference type="SAM" id="SignalP"/>
    </source>
</evidence>
<dbReference type="EMBL" id="BJHV01000001">
    <property type="protein sequence ID" value="GDY48730.1"/>
    <property type="molecule type" value="Genomic_DNA"/>
</dbReference>
<evidence type="ECO:0000313" key="3">
    <source>
        <dbReference type="Proteomes" id="UP000299290"/>
    </source>
</evidence>
<protein>
    <recommendedName>
        <fullName evidence="4">Secreted protein</fullName>
    </recommendedName>
</protein>
<proteinExistence type="predicted"/>
<gene>
    <name evidence="2" type="ORF">SANT12839_096120</name>
</gene>
<dbReference type="RefSeq" id="WP_165449126.1">
    <property type="nucleotide sequence ID" value="NZ_BJHV01000001.1"/>
</dbReference>
<organism evidence="2 3">
    <name type="scientific">Streptomyces antimycoticus</name>
    <dbReference type="NCBI Taxonomy" id="68175"/>
    <lineage>
        <taxon>Bacteria</taxon>
        <taxon>Bacillati</taxon>
        <taxon>Actinomycetota</taxon>
        <taxon>Actinomycetes</taxon>
        <taxon>Kitasatosporales</taxon>
        <taxon>Streptomycetaceae</taxon>
        <taxon>Streptomyces</taxon>
        <taxon>Streptomyces violaceusniger group</taxon>
    </lineage>
</organism>
<keyword evidence="3" id="KW-1185">Reference proteome</keyword>
<dbReference type="Proteomes" id="UP000299290">
    <property type="component" value="Unassembled WGS sequence"/>
</dbReference>
<feature type="signal peptide" evidence="1">
    <location>
        <begin position="1"/>
        <end position="31"/>
    </location>
</feature>
<dbReference type="AlphaFoldDB" id="A0A4D4KQ98"/>
<accession>A0A4D4KQ98</accession>
<evidence type="ECO:0000313" key="2">
    <source>
        <dbReference type="EMBL" id="GDY48730.1"/>
    </source>
</evidence>